<sequence length="129" mass="13460">TGVHSSVRFSKAYDWSGQAGGLYEGGTPALLRLSVLTTAACKPSSMLEILFEPPITNLDFFSPGSLLPGSRSCIPSSLIVFDLPALPQDPSGPSDLVAYLRSSTAPDSHLSPPRGSIPPENLTSGHAPL</sequence>
<evidence type="ECO:0000313" key="2">
    <source>
        <dbReference type="EMBL" id="MEQ2293909.1"/>
    </source>
</evidence>
<accession>A0ABV0YJ96</accession>
<organism evidence="2 3">
    <name type="scientific">Ameca splendens</name>
    <dbReference type="NCBI Taxonomy" id="208324"/>
    <lineage>
        <taxon>Eukaryota</taxon>
        <taxon>Metazoa</taxon>
        <taxon>Chordata</taxon>
        <taxon>Craniata</taxon>
        <taxon>Vertebrata</taxon>
        <taxon>Euteleostomi</taxon>
        <taxon>Actinopterygii</taxon>
        <taxon>Neopterygii</taxon>
        <taxon>Teleostei</taxon>
        <taxon>Neoteleostei</taxon>
        <taxon>Acanthomorphata</taxon>
        <taxon>Ovalentaria</taxon>
        <taxon>Atherinomorphae</taxon>
        <taxon>Cyprinodontiformes</taxon>
        <taxon>Goodeidae</taxon>
        <taxon>Ameca</taxon>
    </lineage>
</organism>
<reference evidence="2 3" key="1">
    <citation type="submission" date="2021-06" db="EMBL/GenBank/DDBJ databases">
        <authorList>
            <person name="Palmer J.M."/>
        </authorList>
    </citation>
    <scope>NUCLEOTIDE SEQUENCE [LARGE SCALE GENOMIC DNA]</scope>
    <source>
        <strain evidence="2 3">AS_MEX2019</strain>
        <tissue evidence="2">Muscle</tissue>
    </source>
</reference>
<dbReference type="Proteomes" id="UP001469553">
    <property type="component" value="Unassembled WGS sequence"/>
</dbReference>
<comment type="caution">
    <text evidence="2">The sequence shown here is derived from an EMBL/GenBank/DDBJ whole genome shotgun (WGS) entry which is preliminary data.</text>
</comment>
<feature type="region of interest" description="Disordered" evidence="1">
    <location>
        <begin position="94"/>
        <end position="129"/>
    </location>
</feature>
<protein>
    <submittedName>
        <fullName evidence="2">Uncharacterized protein</fullName>
    </submittedName>
</protein>
<dbReference type="EMBL" id="JAHRIP010035114">
    <property type="protein sequence ID" value="MEQ2293909.1"/>
    <property type="molecule type" value="Genomic_DNA"/>
</dbReference>
<evidence type="ECO:0000256" key="1">
    <source>
        <dbReference type="SAM" id="MobiDB-lite"/>
    </source>
</evidence>
<feature type="non-terminal residue" evidence="2">
    <location>
        <position position="1"/>
    </location>
</feature>
<name>A0ABV0YJ96_9TELE</name>
<gene>
    <name evidence="2" type="ORF">AMECASPLE_038202</name>
</gene>
<keyword evidence="3" id="KW-1185">Reference proteome</keyword>
<proteinExistence type="predicted"/>
<evidence type="ECO:0000313" key="3">
    <source>
        <dbReference type="Proteomes" id="UP001469553"/>
    </source>
</evidence>